<evidence type="ECO:0000256" key="11">
    <source>
        <dbReference type="ARBA" id="ARBA00047944"/>
    </source>
</evidence>
<dbReference type="OrthoDB" id="9815641at2"/>
<organism evidence="15 16">
    <name type="scientific">Acetohalobium arabaticum (strain ATCC 49924 / DSM 5501 / Z-7288)</name>
    <dbReference type="NCBI Taxonomy" id="574087"/>
    <lineage>
        <taxon>Bacteria</taxon>
        <taxon>Bacillati</taxon>
        <taxon>Bacillota</taxon>
        <taxon>Clostridia</taxon>
        <taxon>Halanaerobiales</taxon>
        <taxon>Halobacteroidaceae</taxon>
        <taxon>Acetohalobium</taxon>
    </lineage>
</organism>
<keyword evidence="9 12" id="KW-0949">S-adenosyl-L-methionine</keyword>
<accession>D9QV90</accession>
<dbReference type="PANTHER" id="PTHR30027:SF3">
    <property type="entry name" value="16S RRNA (URACIL(1498)-N(3))-METHYLTRANSFERASE"/>
    <property type="match status" value="1"/>
</dbReference>
<comment type="function">
    <text evidence="10 12">Specifically methylates the N3 position of the uracil ring of uridine 1498 (m3U1498) in 16S rRNA. Acts on the fully assembled 30S ribosomal subunit.</text>
</comment>
<feature type="domain" description="Ribosomal RNA small subunit methyltransferase E PUA-like" evidence="14">
    <location>
        <begin position="18"/>
        <end position="61"/>
    </location>
</feature>
<dbReference type="InterPro" id="IPR029026">
    <property type="entry name" value="tRNA_m1G_MTases_N"/>
</dbReference>
<evidence type="ECO:0000256" key="9">
    <source>
        <dbReference type="ARBA" id="ARBA00022691"/>
    </source>
</evidence>
<dbReference type="SUPFAM" id="SSF88697">
    <property type="entry name" value="PUA domain-like"/>
    <property type="match status" value="1"/>
</dbReference>
<keyword evidence="7 12" id="KW-0489">Methyltransferase</keyword>
<dbReference type="Pfam" id="PF20260">
    <property type="entry name" value="PUA_4"/>
    <property type="match status" value="1"/>
</dbReference>
<proteinExistence type="inferred from homology"/>
<evidence type="ECO:0000313" key="16">
    <source>
        <dbReference type="Proteomes" id="UP000001661"/>
    </source>
</evidence>
<reference evidence="15 16" key="1">
    <citation type="journal article" date="2010" name="Stand. Genomic Sci.">
        <title>Complete genome sequence of Acetohalobium arabaticum type strain (Z-7288).</title>
        <authorList>
            <person name="Sikorski J."/>
            <person name="Lapidus A."/>
            <person name="Chertkov O."/>
            <person name="Lucas S."/>
            <person name="Copeland A."/>
            <person name="Glavina Del Rio T."/>
            <person name="Nolan M."/>
            <person name="Tice H."/>
            <person name="Cheng J.F."/>
            <person name="Han C."/>
            <person name="Brambilla E."/>
            <person name="Pitluck S."/>
            <person name="Liolios K."/>
            <person name="Ivanova N."/>
            <person name="Mavromatis K."/>
            <person name="Mikhailova N."/>
            <person name="Pati A."/>
            <person name="Bruce D."/>
            <person name="Detter C."/>
            <person name="Tapia R."/>
            <person name="Goodwin L."/>
            <person name="Chen A."/>
            <person name="Palaniappan K."/>
            <person name="Land M."/>
            <person name="Hauser L."/>
            <person name="Chang Y.J."/>
            <person name="Jeffries C.D."/>
            <person name="Rohde M."/>
            <person name="Goker M."/>
            <person name="Spring S."/>
            <person name="Woyke T."/>
            <person name="Bristow J."/>
            <person name="Eisen J.A."/>
            <person name="Markowitz V."/>
            <person name="Hugenholtz P."/>
            <person name="Kyrpides N.C."/>
            <person name="Klenk H.P."/>
        </authorList>
    </citation>
    <scope>NUCLEOTIDE SEQUENCE [LARGE SCALE GENOMIC DNA]</scope>
    <source>
        <strain evidence="16">ATCC 49924 / DSM 5501 / Z-7288</strain>
    </source>
</reference>
<dbReference type="PANTHER" id="PTHR30027">
    <property type="entry name" value="RIBOSOMAL RNA SMALL SUBUNIT METHYLTRANSFERASE E"/>
    <property type="match status" value="1"/>
</dbReference>
<protein>
    <recommendedName>
        <fullName evidence="4 12">Ribosomal RNA small subunit methyltransferase E</fullName>
        <ecNumber evidence="3 12">2.1.1.193</ecNumber>
    </recommendedName>
</protein>
<dbReference type="Gene3D" id="3.40.1280.10">
    <property type="match status" value="1"/>
</dbReference>
<dbReference type="GO" id="GO:0070475">
    <property type="term" value="P:rRNA base methylation"/>
    <property type="evidence" value="ECO:0007669"/>
    <property type="project" value="TreeGrafter"/>
</dbReference>
<evidence type="ECO:0000256" key="4">
    <source>
        <dbReference type="ARBA" id="ARBA00013673"/>
    </source>
</evidence>
<dbReference type="Proteomes" id="UP000001661">
    <property type="component" value="Chromosome"/>
</dbReference>
<feature type="domain" description="Ribosomal RNA small subunit methyltransferase E methyltransferase" evidence="13">
    <location>
        <begin position="74"/>
        <end position="238"/>
    </location>
</feature>
<dbReference type="eggNOG" id="COG1385">
    <property type="taxonomic scope" value="Bacteria"/>
</dbReference>
<evidence type="ECO:0000256" key="8">
    <source>
        <dbReference type="ARBA" id="ARBA00022679"/>
    </source>
</evidence>
<dbReference type="KEGG" id="aar:Acear_0607"/>
<dbReference type="NCBIfam" id="TIGR00046">
    <property type="entry name" value="RsmE family RNA methyltransferase"/>
    <property type="match status" value="1"/>
</dbReference>
<keyword evidence="16" id="KW-1185">Reference proteome</keyword>
<evidence type="ECO:0000259" key="14">
    <source>
        <dbReference type="Pfam" id="PF20260"/>
    </source>
</evidence>
<dbReference type="EC" id="2.1.1.193" evidence="3 12"/>
<evidence type="ECO:0000256" key="2">
    <source>
        <dbReference type="ARBA" id="ARBA00005528"/>
    </source>
</evidence>
<dbReference type="STRING" id="574087.Acear_0607"/>
<comment type="similarity">
    <text evidence="2 12">Belongs to the RNA methyltransferase RsmE family.</text>
</comment>
<comment type="subcellular location">
    <subcellularLocation>
        <location evidence="1 12">Cytoplasm</location>
    </subcellularLocation>
</comment>
<dbReference type="Pfam" id="PF04452">
    <property type="entry name" value="Methyltrans_RNA"/>
    <property type="match status" value="1"/>
</dbReference>
<dbReference type="PIRSF" id="PIRSF015601">
    <property type="entry name" value="MTase_slr0722"/>
    <property type="match status" value="1"/>
</dbReference>
<evidence type="ECO:0000256" key="12">
    <source>
        <dbReference type="PIRNR" id="PIRNR015601"/>
    </source>
</evidence>
<dbReference type="InterPro" id="IPR029028">
    <property type="entry name" value="Alpha/beta_knot_MTases"/>
</dbReference>
<dbReference type="AlphaFoldDB" id="D9QV90"/>
<dbReference type="HOGENOM" id="CLU_067442_3_0_9"/>
<evidence type="ECO:0000259" key="13">
    <source>
        <dbReference type="Pfam" id="PF04452"/>
    </source>
</evidence>
<comment type="catalytic activity">
    <reaction evidence="11 12">
        <text>uridine(1498) in 16S rRNA + S-adenosyl-L-methionine = N(3)-methyluridine(1498) in 16S rRNA + S-adenosyl-L-homocysteine + H(+)</text>
        <dbReference type="Rhea" id="RHEA:42920"/>
        <dbReference type="Rhea" id="RHEA-COMP:10283"/>
        <dbReference type="Rhea" id="RHEA-COMP:10284"/>
        <dbReference type="ChEBI" id="CHEBI:15378"/>
        <dbReference type="ChEBI" id="CHEBI:57856"/>
        <dbReference type="ChEBI" id="CHEBI:59789"/>
        <dbReference type="ChEBI" id="CHEBI:65315"/>
        <dbReference type="ChEBI" id="CHEBI:74502"/>
        <dbReference type="EC" id="2.1.1.193"/>
    </reaction>
</comment>
<dbReference type="InterPro" id="IPR015947">
    <property type="entry name" value="PUA-like_sf"/>
</dbReference>
<evidence type="ECO:0000256" key="1">
    <source>
        <dbReference type="ARBA" id="ARBA00004496"/>
    </source>
</evidence>
<gene>
    <name evidence="15" type="ordered locus">Acear_0607</name>
</gene>
<evidence type="ECO:0000256" key="5">
    <source>
        <dbReference type="ARBA" id="ARBA00022490"/>
    </source>
</evidence>
<evidence type="ECO:0000256" key="3">
    <source>
        <dbReference type="ARBA" id="ARBA00012328"/>
    </source>
</evidence>
<dbReference type="InterPro" id="IPR006700">
    <property type="entry name" value="RsmE"/>
</dbReference>
<dbReference type="CDD" id="cd18084">
    <property type="entry name" value="RsmE-like"/>
    <property type="match status" value="1"/>
</dbReference>
<evidence type="ECO:0000256" key="10">
    <source>
        <dbReference type="ARBA" id="ARBA00025699"/>
    </source>
</evidence>
<keyword evidence="5 12" id="KW-0963">Cytoplasm</keyword>
<keyword evidence="8 12" id="KW-0808">Transferase</keyword>
<dbReference type="GO" id="GO:0005737">
    <property type="term" value="C:cytoplasm"/>
    <property type="evidence" value="ECO:0007669"/>
    <property type="project" value="UniProtKB-SubCell"/>
</dbReference>
<dbReference type="SUPFAM" id="SSF75217">
    <property type="entry name" value="alpha/beta knot"/>
    <property type="match status" value="1"/>
</dbReference>
<dbReference type="EMBL" id="CP002105">
    <property type="protein sequence ID" value="ADL12149.1"/>
    <property type="molecule type" value="Genomic_DNA"/>
</dbReference>
<dbReference type="RefSeq" id="WP_013277595.1">
    <property type="nucleotide sequence ID" value="NC_014378.1"/>
</dbReference>
<dbReference type="NCBIfam" id="NF008692">
    <property type="entry name" value="PRK11713.1-5"/>
    <property type="match status" value="1"/>
</dbReference>
<dbReference type="InterPro" id="IPR046887">
    <property type="entry name" value="RsmE_PUA-like"/>
</dbReference>
<evidence type="ECO:0000313" key="15">
    <source>
        <dbReference type="EMBL" id="ADL12149.1"/>
    </source>
</evidence>
<keyword evidence="6 12" id="KW-0698">rRNA processing</keyword>
<evidence type="ECO:0000256" key="6">
    <source>
        <dbReference type="ARBA" id="ARBA00022552"/>
    </source>
</evidence>
<name>D9QV90_ACEAZ</name>
<sequence length="248" mass="27243">MHHFFVEPDYITEGQVRITGDDVKHITKSLRLGPGDEISVADGKGRRYMVEIAETGNGLVLGNIKEEFRSKVEPEVEVTLLQGLPKSRKMDLIVEKCTELGIDKVIPAETKRSVVKLKPSKAKRRRKRWQRKAEAAAKQSKRARIPAVGQLMNLTDLSEIATDYDLILLPWEEESTSSVKEVLGSAAAIEKVLIIIGPEGGFTAEEVETAKQLGAKSVSLGPRILRTETAGLTTLSLVLYELGDLGGQ</sequence>
<dbReference type="InterPro" id="IPR046886">
    <property type="entry name" value="RsmE_MTase_dom"/>
</dbReference>
<dbReference type="GO" id="GO:0070042">
    <property type="term" value="F:rRNA (uridine-N3-)-methyltransferase activity"/>
    <property type="evidence" value="ECO:0007669"/>
    <property type="project" value="TreeGrafter"/>
</dbReference>
<evidence type="ECO:0000256" key="7">
    <source>
        <dbReference type="ARBA" id="ARBA00022603"/>
    </source>
</evidence>